<evidence type="ECO:0000256" key="20">
    <source>
        <dbReference type="ARBA" id="ARBA00045422"/>
    </source>
</evidence>
<dbReference type="Pfam" id="PF02770">
    <property type="entry name" value="Acyl-CoA_dh_M"/>
    <property type="match status" value="1"/>
</dbReference>
<keyword evidence="16" id="KW-0496">Mitochondrion</keyword>
<protein>
    <recommendedName>
        <fullName evidence="19">Very long-chain specific acyl-CoA dehydrogenase, mitochondrial</fullName>
        <ecNumber evidence="18">1.3.8.9</ecNumber>
    </recommendedName>
</protein>
<evidence type="ECO:0000256" key="1">
    <source>
        <dbReference type="ARBA" id="ARBA00001974"/>
    </source>
</evidence>
<keyword evidence="14" id="KW-0560">Oxidoreductase</keyword>
<dbReference type="Proteomes" id="UP000728032">
    <property type="component" value="Unassembled WGS sequence"/>
</dbReference>
<dbReference type="Gene3D" id="3.20.20.80">
    <property type="entry name" value="Glycosidases"/>
    <property type="match status" value="1"/>
</dbReference>
<evidence type="ECO:0000256" key="17">
    <source>
        <dbReference type="ARBA" id="ARBA00023136"/>
    </source>
</evidence>
<evidence type="ECO:0000256" key="2">
    <source>
        <dbReference type="ARBA" id="ARBA00004637"/>
    </source>
</evidence>
<evidence type="ECO:0000256" key="25">
    <source>
        <dbReference type="ARBA" id="ARBA00049038"/>
    </source>
</evidence>
<evidence type="ECO:0000313" key="36">
    <source>
        <dbReference type="EMBL" id="CAD7643573.1"/>
    </source>
</evidence>
<comment type="catalytic activity">
    <reaction evidence="24">
        <text>tetracosanoyl-CoA + oxidized [electron-transfer flavoprotein] + H(+) = (2E)-tetracosenoyl-CoA + reduced [electron-transfer flavoprotein]</text>
        <dbReference type="Rhea" id="RHEA:47232"/>
        <dbReference type="Rhea" id="RHEA-COMP:10685"/>
        <dbReference type="Rhea" id="RHEA-COMP:10686"/>
        <dbReference type="ChEBI" id="CHEBI:15378"/>
        <dbReference type="ChEBI" id="CHEBI:57692"/>
        <dbReference type="ChEBI" id="CHEBI:58307"/>
        <dbReference type="ChEBI" id="CHEBI:65052"/>
        <dbReference type="ChEBI" id="CHEBI:74693"/>
    </reaction>
    <physiologicalReaction direction="left-to-right" evidence="24">
        <dbReference type="Rhea" id="RHEA:47233"/>
    </physiologicalReaction>
</comment>
<dbReference type="PROSITE" id="PS00073">
    <property type="entry name" value="ACYL_COA_DH_2"/>
    <property type="match status" value="1"/>
</dbReference>
<evidence type="ECO:0000259" key="31">
    <source>
        <dbReference type="Pfam" id="PF01055"/>
    </source>
</evidence>
<proteinExistence type="inferred from homology"/>
<dbReference type="InterPro" id="IPR013780">
    <property type="entry name" value="Glyco_hydro_b"/>
</dbReference>
<evidence type="ECO:0000256" key="15">
    <source>
        <dbReference type="ARBA" id="ARBA00023098"/>
    </source>
</evidence>
<dbReference type="InterPro" id="IPR006089">
    <property type="entry name" value="Acyl-CoA_DH_CS"/>
</dbReference>
<dbReference type="InterPro" id="IPR037069">
    <property type="entry name" value="AcylCoA_DH/ox_N_sf"/>
</dbReference>
<dbReference type="InterPro" id="IPR036250">
    <property type="entry name" value="AcylCo_DH-like_C"/>
</dbReference>
<dbReference type="InterPro" id="IPR000322">
    <property type="entry name" value="Glyco_hydro_31_TIM"/>
</dbReference>
<dbReference type="Pfam" id="PF01055">
    <property type="entry name" value="Glyco_hydro_31_2nd"/>
    <property type="match status" value="1"/>
</dbReference>
<dbReference type="InterPro" id="IPR006091">
    <property type="entry name" value="Acyl-CoA_Oxase/DH_mid-dom"/>
</dbReference>
<evidence type="ECO:0000256" key="4">
    <source>
        <dbReference type="ARBA" id="ARBA00007806"/>
    </source>
</evidence>
<reference evidence="36" key="1">
    <citation type="submission" date="2020-11" db="EMBL/GenBank/DDBJ databases">
        <authorList>
            <person name="Tran Van P."/>
        </authorList>
    </citation>
    <scope>NUCLEOTIDE SEQUENCE</scope>
</reference>
<evidence type="ECO:0000256" key="13">
    <source>
        <dbReference type="ARBA" id="ARBA00022990"/>
    </source>
</evidence>
<dbReference type="EMBL" id="OC916228">
    <property type="protein sequence ID" value="CAD7643573.1"/>
    <property type="molecule type" value="Genomic_DNA"/>
</dbReference>
<dbReference type="GO" id="GO:0000062">
    <property type="term" value="F:fatty-acyl-CoA binding"/>
    <property type="evidence" value="ECO:0007669"/>
    <property type="project" value="TreeGrafter"/>
</dbReference>
<comment type="catalytic activity">
    <reaction evidence="26">
        <text>a very-long-chain 2,3-saturated fatty acyl-CoA + oxidized [electron-transfer flavoprotein] + H(+) = a very-long-chain (2E)-enoyl-CoA + reduced [electron-transfer flavoprotein]</text>
        <dbReference type="Rhea" id="RHEA:19181"/>
        <dbReference type="Rhea" id="RHEA-COMP:10685"/>
        <dbReference type="Rhea" id="RHEA-COMP:10686"/>
        <dbReference type="ChEBI" id="CHEBI:15378"/>
        <dbReference type="ChEBI" id="CHEBI:57692"/>
        <dbReference type="ChEBI" id="CHEBI:58307"/>
        <dbReference type="ChEBI" id="CHEBI:83724"/>
        <dbReference type="ChEBI" id="CHEBI:83728"/>
        <dbReference type="EC" id="1.3.8.9"/>
    </reaction>
    <physiologicalReaction direction="left-to-right" evidence="26">
        <dbReference type="Rhea" id="RHEA:19182"/>
    </physiologicalReaction>
</comment>
<evidence type="ECO:0000259" key="34">
    <source>
        <dbReference type="Pfam" id="PF21343"/>
    </source>
</evidence>
<dbReference type="Gene3D" id="2.40.110.10">
    <property type="entry name" value="Butyryl-CoA Dehydrogenase, subunit A, domain 2"/>
    <property type="match status" value="1"/>
</dbReference>
<comment type="pathway">
    <text evidence="3">Lipid metabolism; mitochondrial fatty acid beta-oxidation.</text>
</comment>
<evidence type="ECO:0000256" key="16">
    <source>
        <dbReference type="ARBA" id="ARBA00023128"/>
    </source>
</evidence>
<comment type="subcellular location">
    <subcellularLocation>
        <location evidence="2">Mitochondrion inner membrane</location>
        <topology evidence="2">Peripheral membrane protein</topology>
    </subcellularLocation>
</comment>
<evidence type="ECO:0000256" key="3">
    <source>
        <dbReference type="ARBA" id="ARBA00005198"/>
    </source>
</evidence>
<dbReference type="Pfam" id="PF21343">
    <property type="entry name" value="ACAD9-ACADV_C"/>
    <property type="match status" value="1"/>
</dbReference>
<comment type="catalytic activity">
    <reaction evidence="28">
        <text>octadecanoyl-CoA + oxidized [electron-transfer flavoprotein] + H(+) = (2E)-octadecenoyl-CoA + reduced [electron-transfer flavoprotein]</text>
        <dbReference type="Rhea" id="RHEA:47240"/>
        <dbReference type="Rhea" id="RHEA-COMP:10685"/>
        <dbReference type="Rhea" id="RHEA-COMP:10686"/>
        <dbReference type="ChEBI" id="CHEBI:15378"/>
        <dbReference type="ChEBI" id="CHEBI:57394"/>
        <dbReference type="ChEBI" id="CHEBI:57692"/>
        <dbReference type="ChEBI" id="CHEBI:58307"/>
        <dbReference type="ChEBI" id="CHEBI:71412"/>
    </reaction>
    <physiologicalReaction direction="left-to-right" evidence="28">
        <dbReference type="Rhea" id="RHEA:47241"/>
    </physiologicalReaction>
</comment>
<dbReference type="InterPro" id="IPR009100">
    <property type="entry name" value="AcylCoA_DH/oxidase_NM_dom_sf"/>
</dbReference>
<dbReference type="InterPro" id="IPR048395">
    <property type="entry name" value="Glyco_hydro_31_C"/>
</dbReference>
<evidence type="ECO:0000256" key="22">
    <source>
        <dbReference type="ARBA" id="ARBA00047893"/>
    </source>
</evidence>
<feature type="domain" description="ACAD9/ACADV-like C-terminal" evidence="34">
    <location>
        <begin position="780"/>
        <end position="831"/>
    </location>
</feature>
<dbReference type="EMBL" id="CAJPVJ010001403">
    <property type="protein sequence ID" value="CAG2164656.1"/>
    <property type="molecule type" value="Genomic_DNA"/>
</dbReference>
<feature type="domain" description="Acyl-CoA oxidase/dehydrogenase middle" evidence="32">
    <location>
        <begin position="476"/>
        <end position="567"/>
    </location>
</feature>
<dbReference type="Gene3D" id="2.60.40.1180">
    <property type="entry name" value="Golgi alpha-mannosidase II"/>
    <property type="match status" value="2"/>
</dbReference>
<dbReference type="SUPFAM" id="SSF47203">
    <property type="entry name" value="Acyl-CoA dehydrogenase C-terminal domain-like"/>
    <property type="match status" value="1"/>
</dbReference>
<evidence type="ECO:0000256" key="24">
    <source>
        <dbReference type="ARBA" id="ARBA00048086"/>
    </source>
</evidence>
<dbReference type="InterPro" id="IPR049448">
    <property type="entry name" value="ACAD9/ACADV-like_C"/>
</dbReference>
<evidence type="ECO:0000256" key="21">
    <source>
        <dbReference type="ARBA" id="ARBA00046812"/>
    </source>
</evidence>
<dbReference type="Pfam" id="PF00441">
    <property type="entry name" value="Acyl-CoA_dh_1"/>
    <property type="match status" value="1"/>
</dbReference>
<evidence type="ECO:0000256" key="12">
    <source>
        <dbReference type="ARBA" id="ARBA00022946"/>
    </source>
</evidence>
<name>A0A7R9QF41_9ACAR</name>
<feature type="domain" description="Acyl-CoA dehydrogenase/oxidase C-terminal" evidence="30">
    <location>
        <begin position="579"/>
        <end position="725"/>
    </location>
</feature>
<comment type="catalytic activity">
    <reaction evidence="22">
        <text>dodecanoyl-CoA + oxidized [electron-transfer flavoprotein] + H(+) = (2E)-dodecenoyl-CoA + reduced [electron-transfer flavoprotein]</text>
        <dbReference type="Rhea" id="RHEA:47296"/>
        <dbReference type="Rhea" id="RHEA-COMP:10685"/>
        <dbReference type="Rhea" id="RHEA-COMP:10686"/>
        <dbReference type="ChEBI" id="CHEBI:15378"/>
        <dbReference type="ChEBI" id="CHEBI:57330"/>
        <dbReference type="ChEBI" id="CHEBI:57375"/>
        <dbReference type="ChEBI" id="CHEBI:57692"/>
        <dbReference type="ChEBI" id="CHEBI:58307"/>
    </reaction>
    <physiologicalReaction direction="left-to-right" evidence="22">
        <dbReference type="Rhea" id="RHEA:47297"/>
    </physiologicalReaction>
</comment>
<evidence type="ECO:0000256" key="27">
    <source>
        <dbReference type="ARBA" id="ARBA00049140"/>
    </source>
</evidence>
<dbReference type="EC" id="1.3.8.9" evidence="18"/>
<comment type="subunit">
    <text evidence="21">Homodimer. Homodimerizes after import into the mitochondrion.</text>
</comment>
<comment type="catalytic activity">
    <reaction evidence="25">
        <text>tetradecanoyl-CoA + oxidized [electron-transfer flavoprotein] + H(+) = (2E)-tetradecenoyl-CoA + reduced [electron-transfer flavoprotein]</text>
        <dbReference type="Rhea" id="RHEA:47316"/>
        <dbReference type="Rhea" id="RHEA-COMP:10685"/>
        <dbReference type="Rhea" id="RHEA-COMP:10686"/>
        <dbReference type="ChEBI" id="CHEBI:15378"/>
        <dbReference type="ChEBI" id="CHEBI:57385"/>
        <dbReference type="ChEBI" id="CHEBI:57692"/>
        <dbReference type="ChEBI" id="CHEBI:58307"/>
        <dbReference type="ChEBI" id="CHEBI:61405"/>
    </reaction>
    <physiologicalReaction direction="left-to-right" evidence="25">
        <dbReference type="Rhea" id="RHEA:47317"/>
    </physiologicalReaction>
</comment>
<keyword evidence="17" id="KW-0472">Membrane</keyword>
<evidence type="ECO:0000256" key="8">
    <source>
        <dbReference type="ARBA" id="ARBA00022792"/>
    </source>
</evidence>
<evidence type="ECO:0000256" key="14">
    <source>
        <dbReference type="ARBA" id="ARBA00023002"/>
    </source>
</evidence>
<feature type="domain" description="Acyl-CoA dehydrogenase/oxidase N-terminal" evidence="33">
    <location>
        <begin position="364"/>
        <end position="472"/>
    </location>
</feature>
<dbReference type="GO" id="GO:0017099">
    <property type="term" value="F:very-long-chain fatty acyl-CoA dehydrogenase activity"/>
    <property type="evidence" value="ECO:0007669"/>
    <property type="project" value="UniProtKB-EC"/>
</dbReference>
<sequence length="832" mass="91888">MLEYNLFGIPYVGADICGSNGVVTAELCKRWSQVGAYYPLSRNNHDNPNDPAQDPAVWAERGNQDVTSAAMVSLLVRYQVLPYLYTLFYKAHVFGNTVARPLFHEFPTDPETYAIDQQFMLGPVALVSPFLFENQTTVSAYIPDDVWYEPTTEFVKLYPHTGHQNLADGLFPPIYLRGGHIIPMGFTTPANSQVTRDNPITMEVYPKNKQAKGDMFWDDGDSINAIEQGRFNFFEMELFPNCTVTITNKIKGYNTDKQHVLARVLVANTQPANITATLDGKPVTPAIFNEEHNEITVNIDLNAAKLGQTWVIEWQTTDGTCNLNYPASAPVVESASFVMNLFRGEAKVQQQFPYPHVLTAGDLQMVDMVTEPIVRQWAPSDALRYEANEAFDGKLVDTMREMGLLGIQVPTELGGIGMNTTQYARIGEILCRYDLGLAVFTAAHQAIGYKGILLFGTDDQKRRFVPDLATGKRLACFCLTEPGVGSDASSIQTRAELSPDGKHYVLNGTKIWISNGGIADVFTVFARVGDQTAAFIVERGPGVTSGPPHKKMGIKASNTTDVYFDNVKVPVENLLGPVGEGFKIAMKVLNNGRFGMTGAMTAAMRTCIEKSIEHANTRTQFGSKLSTYGDIQEKIARMSVRHYVTESMAYMLSGIMDNGVTDYQLEAAISKVYASEAAWEVCDESIQILGGMGYMRDTGLEKVLRDVRIFRIFEGTNDILRLFVALTGIQYTAGHLKQLERAVRKPVSNLGTIVGEGTKRFARSVGLGGSGASLQDYVHPELRDEAALVSKGIQDFGAGVEHLLMKYNRKVVNEQMILRRLANTAIDIYAIT</sequence>
<feature type="domain" description="Glycosyl hydrolase family 31 C-terminal" evidence="35">
    <location>
        <begin position="95"/>
        <end position="182"/>
    </location>
</feature>
<gene>
    <name evidence="36" type="ORF">ONB1V03_LOCUS4206</name>
</gene>
<comment type="similarity">
    <text evidence="4 29">Belongs to the glycosyl hydrolase 31 family.</text>
</comment>
<evidence type="ECO:0000259" key="32">
    <source>
        <dbReference type="Pfam" id="PF02770"/>
    </source>
</evidence>
<dbReference type="Gene3D" id="1.20.140.10">
    <property type="entry name" value="Butyryl-CoA Dehydrogenase, subunit A, domain 3"/>
    <property type="match status" value="2"/>
</dbReference>
<evidence type="ECO:0000256" key="6">
    <source>
        <dbReference type="ARBA" id="ARBA00022553"/>
    </source>
</evidence>
<keyword evidence="8" id="KW-0999">Mitochondrion inner membrane</keyword>
<dbReference type="Pfam" id="PF21365">
    <property type="entry name" value="Glyco_hydro_31_3rd"/>
    <property type="match status" value="1"/>
</dbReference>
<evidence type="ECO:0000256" key="23">
    <source>
        <dbReference type="ARBA" id="ARBA00047916"/>
    </source>
</evidence>
<evidence type="ECO:0000256" key="10">
    <source>
        <dbReference type="ARBA" id="ARBA00022827"/>
    </source>
</evidence>
<keyword evidence="15" id="KW-0443">Lipid metabolism</keyword>
<evidence type="ECO:0000256" key="18">
    <source>
        <dbReference type="ARBA" id="ARBA00039034"/>
    </source>
</evidence>
<dbReference type="GO" id="GO:0005975">
    <property type="term" value="P:carbohydrate metabolic process"/>
    <property type="evidence" value="ECO:0007669"/>
    <property type="project" value="InterPro"/>
</dbReference>
<evidence type="ECO:0000256" key="29">
    <source>
        <dbReference type="RuleBase" id="RU361185"/>
    </source>
</evidence>
<comment type="function">
    <text evidence="20">Very long-chain specific acyl-CoA dehydrogenase is one of the acyl-CoA dehydrogenases that catalyze the first step of mitochondrial fatty acid beta-oxidation, an aerobic process breaking down fatty acids into acetyl-CoA and allowing the production of energy from fats. The first step of fatty acid beta-oxidation consists in the removal of one hydrogen from C-2 and C-3 of the straight-chain fatty acyl-CoA thioester, resulting in the formation of trans-2-enoyl-CoA. Among the different mitochondrial acyl-CoA dehydrogenases, very long-chain specific acyl-CoA dehydrogenase acts specifically on acyl-CoAs with saturated 12 to 24 carbons long primary chains.</text>
</comment>
<dbReference type="PANTHER" id="PTHR43884:SF11">
    <property type="entry name" value="VERY LONG-CHAIN SPECIFIC ACYL-COA DEHYDROGENASE, MITOCHONDRIAL"/>
    <property type="match status" value="1"/>
</dbReference>
<evidence type="ECO:0000259" key="35">
    <source>
        <dbReference type="Pfam" id="PF21365"/>
    </source>
</evidence>
<dbReference type="InterPro" id="IPR013786">
    <property type="entry name" value="AcylCoA_DH/ox_N"/>
</dbReference>
<comment type="similarity">
    <text evidence="5">Belongs to the acyl-CoA dehydrogenase family.</text>
</comment>
<feature type="domain" description="Glycoside hydrolase family 31 TIM barrel" evidence="31">
    <location>
        <begin position="1"/>
        <end position="87"/>
    </location>
</feature>
<dbReference type="GO" id="GO:0005743">
    <property type="term" value="C:mitochondrial inner membrane"/>
    <property type="evidence" value="ECO:0007669"/>
    <property type="project" value="UniProtKB-SubCell"/>
</dbReference>
<evidence type="ECO:0000256" key="26">
    <source>
        <dbReference type="ARBA" id="ARBA00049050"/>
    </source>
</evidence>
<evidence type="ECO:0000256" key="9">
    <source>
        <dbReference type="ARBA" id="ARBA00022799"/>
    </source>
</evidence>
<keyword evidence="9" id="KW-0702">S-nitrosylation</keyword>
<dbReference type="SUPFAM" id="SSF56645">
    <property type="entry name" value="Acyl-CoA dehydrogenase NM domain-like"/>
    <property type="match status" value="1"/>
</dbReference>
<keyword evidence="11" id="KW-0276">Fatty acid metabolism</keyword>
<accession>A0A7R9QF41</accession>
<keyword evidence="29" id="KW-0378">Hydrolase</keyword>
<dbReference type="FunFam" id="2.40.110.10:FF:000006">
    <property type="entry name" value="very long-chain specific acyl-CoA dehydrogenase, mitochondrial"/>
    <property type="match status" value="1"/>
</dbReference>
<dbReference type="GO" id="GO:0004553">
    <property type="term" value="F:hydrolase activity, hydrolyzing O-glycosyl compounds"/>
    <property type="evidence" value="ECO:0007669"/>
    <property type="project" value="InterPro"/>
</dbReference>
<keyword evidence="12" id="KW-0809">Transit peptide</keyword>
<organism evidence="36">
    <name type="scientific">Oppiella nova</name>
    <dbReference type="NCBI Taxonomy" id="334625"/>
    <lineage>
        <taxon>Eukaryota</taxon>
        <taxon>Metazoa</taxon>
        <taxon>Ecdysozoa</taxon>
        <taxon>Arthropoda</taxon>
        <taxon>Chelicerata</taxon>
        <taxon>Arachnida</taxon>
        <taxon>Acari</taxon>
        <taxon>Acariformes</taxon>
        <taxon>Sarcoptiformes</taxon>
        <taxon>Oribatida</taxon>
        <taxon>Brachypylina</taxon>
        <taxon>Oppioidea</taxon>
        <taxon>Oppiidae</taxon>
        <taxon>Oppiella</taxon>
    </lineage>
</organism>
<evidence type="ECO:0000313" key="37">
    <source>
        <dbReference type="Proteomes" id="UP000728032"/>
    </source>
</evidence>
<keyword evidence="29" id="KW-0326">Glycosidase</keyword>
<dbReference type="FunFam" id="1.20.140.10:FF:000008">
    <property type="entry name" value="acyl-CoA dehydrogenase family member 9, mitochondrial"/>
    <property type="match status" value="1"/>
</dbReference>
<dbReference type="AlphaFoldDB" id="A0A7R9QF41"/>
<evidence type="ECO:0000259" key="30">
    <source>
        <dbReference type="Pfam" id="PF00441"/>
    </source>
</evidence>
<dbReference type="Gene3D" id="1.10.540.10">
    <property type="entry name" value="Acyl-CoA dehydrogenase/oxidase, N-terminal domain"/>
    <property type="match status" value="1"/>
</dbReference>
<evidence type="ECO:0000256" key="11">
    <source>
        <dbReference type="ARBA" id="ARBA00022832"/>
    </source>
</evidence>
<dbReference type="SUPFAM" id="SSF51011">
    <property type="entry name" value="Glycosyl hydrolase domain"/>
    <property type="match status" value="1"/>
</dbReference>
<evidence type="ECO:0000256" key="5">
    <source>
        <dbReference type="ARBA" id="ARBA00009347"/>
    </source>
</evidence>
<keyword evidence="6" id="KW-0597">Phosphoprotein</keyword>
<dbReference type="FunFam" id="1.10.540.10:FF:000001">
    <property type="entry name" value="Very long-chain-specific acyl-CoA dehydrogenase, mitochondrial"/>
    <property type="match status" value="1"/>
</dbReference>
<comment type="cofactor">
    <cofactor evidence="1">
        <name>FAD</name>
        <dbReference type="ChEBI" id="CHEBI:57692"/>
    </cofactor>
</comment>
<comment type="catalytic activity">
    <reaction evidence="23">
        <text>oxidized [electron-transfer flavoprotein] + hexadecanoyl-CoA + H(+) = (2E)-hexadecenoyl-CoA + reduced [electron-transfer flavoprotein]</text>
        <dbReference type="Rhea" id="RHEA:43448"/>
        <dbReference type="Rhea" id="RHEA-COMP:10685"/>
        <dbReference type="Rhea" id="RHEA-COMP:10686"/>
        <dbReference type="ChEBI" id="CHEBI:15378"/>
        <dbReference type="ChEBI" id="CHEBI:57379"/>
        <dbReference type="ChEBI" id="CHEBI:57692"/>
        <dbReference type="ChEBI" id="CHEBI:58307"/>
        <dbReference type="ChEBI" id="CHEBI:61526"/>
    </reaction>
    <physiologicalReaction direction="left-to-right" evidence="23">
        <dbReference type="Rhea" id="RHEA:43449"/>
    </physiologicalReaction>
</comment>
<dbReference type="Pfam" id="PF02771">
    <property type="entry name" value="Acyl-CoA_dh_N"/>
    <property type="match status" value="1"/>
</dbReference>
<keyword evidence="37" id="KW-1185">Reference proteome</keyword>
<dbReference type="InterPro" id="IPR017853">
    <property type="entry name" value="GH"/>
</dbReference>
<evidence type="ECO:0000256" key="7">
    <source>
        <dbReference type="ARBA" id="ARBA00022630"/>
    </source>
</evidence>
<keyword evidence="7" id="KW-0285">Flavoprotein</keyword>
<evidence type="ECO:0000256" key="19">
    <source>
        <dbReference type="ARBA" id="ARBA00040902"/>
    </source>
</evidence>
<evidence type="ECO:0000256" key="28">
    <source>
        <dbReference type="ARBA" id="ARBA00049224"/>
    </source>
</evidence>
<dbReference type="GO" id="GO:0050660">
    <property type="term" value="F:flavin adenine dinucleotide binding"/>
    <property type="evidence" value="ECO:0007669"/>
    <property type="project" value="InterPro"/>
</dbReference>
<evidence type="ECO:0000259" key="33">
    <source>
        <dbReference type="Pfam" id="PF02771"/>
    </source>
</evidence>
<dbReference type="GO" id="GO:0006631">
    <property type="term" value="P:fatty acid metabolic process"/>
    <property type="evidence" value="ECO:0007669"/>
    <property type="project" value="UniProtKB-KW"/>
</dbReference>
<keyword evidence="10" id="KW-0274">FAD</keyword>
<dbReference type="InterPro" id="IPR009075">
    <property type="entry name" value="AcylCo_DH/oxidase_C"/>
</dbReference>
<keyword evidence="13" id="KW-0007">Acetylation</keyword>
<comment type="catalytic activity">
    <reaction evidence="27">
        <text>eicosanoyl-CoA + oxidized [electron-transfer flavoprotein] + H(+) = (2E)-eicosenoyl-CoA + reduced [electron-transfer flavoprotein]</text>
        <dbReference type="Rhea" id="RHEA:47236"/>
        <dbReference type="Rhea" id="RHEA-COMP:10685"/>
        <dbReference type="Rhea" id="RHEA-COMP:10686"/>
        <dbReference type="ChEBI" id="CHEBI:15378"/>
        <dbReference type="ChEBI" id="CHEBI:57380"/>
        <dbReference type="ChEBI" id="CHEBI:57692"/>
        <dbReference type="ChEBI" id="CHEBI:58307"/>
        <dbReference type="ChEBI" id="CHEBI:74691"/>
    </reaction>
    <physiologicalReaction direction="left-to-right" evidence="27">
        <dbReference type="Rhea" id="RHEA:47237"/>
    </physiologicalReaction>
</comment>
<dbReference type="PANTHER" id="PTHR43884">
    <property type="entry name" value="ACYL-COA DEHYDROGENASE"/>
    <property type="match status" value="1"/>
</dbReference>
<dbReference type="OrthoDB" id="2588832at2759"/>
<dbReference type="SUPFAM" id="SSF51445">
    <property type="entry name" value="(Trans)glycosidases"/>
    <property type="match status" value="1"/>
</dbReference>
<dbReference type="InterPro" id="IPR046373">
    <property type="entry name" value="Acyl-CoA_Oxase/DH_mid-dom_sf"/>
</dbReference>